<proteinExistence type="predicted"/>
<keyword evidence="3" id="KW-1185">Reference proteome</keyword>
<keyword evidence="1" id="KW-0812">Transmembrane</keyword>
<organism evidence="2 3">
    <name type="scientific">Winogradskyella rapida</name>
    <dbReference type="NCBI Taxonomy" id="549701"/>
    <lineage>
        <taxon>Bacteria</taxon>
        <taxon>Pseudomonadati</taxon>
        <taxon>Bacteroidota</taxon>
        <taxon>Flavobacteriia</taxon>
        <taxon>Flavobacteriales</taxon>
        <taxon>Flavobacteriaceae</taxon>
        <taxon>Winogradskyella</taxon>
    </lineage>
</organism>
<gene>
    <name evidence="2" type="ORF">ACFQ13_11855</name>
</gene>
<reference evidence="3" key="1">
    <citation type="journal article" date="2019" name="Int. J. Syst. Evol. Microbiol.">
        <title>The Global Catalogue of Microorganisms (GCM) 10K type strain sequencing project: providing services to taxonomists for standard genome sequencing and annotation.</title>
        <authorList>
            <consortium name="The Broad Institute Genomics Platform"/>
            <consortium name="The Broad Institute Genome Sequencing Center for Infectious Disease"/>
            <person name="Wu L."/>
            <person name="Ma J."/>
        </authorList>
    </citation>
    <scope>NUCLEOTIDE SEQUENCE [LARGE SCALE GENOMIC DNA]</scope>
    <source>
        <strain evidence="3">CCUG 56098</strain>
    </source>
</reference>
<sequence length="78" mass="9141">MKLLNDWKLILLLCFTLGLAPFFPEPHLFGKIRWILGGAVGMEFKDYFDLLFHGFPFLLLLRLLFFKIVNTTTKPPQQ</sequence>
<evidence type="ECO:0000256" key="1">
    <source>
        <dbReference type="SAM" id="Phobius"/>
    </source>
</evidence>
<evidence type="ECO:0000313" key="2">
    <source>
        <dbReference type="EMBL" id="MFD1016613.1"/>
    </source>
</evidence>
<keyword evidence="1" id="KW-1133">Transmembrane helix</keyword>
<accession>A0ABW3KVK3</accession>
<keyword evidence="1" id="KW-0472">Membrane</keyword>
<feature type="transmembrane region" description="Helical" evidence="1">
    <location>
        <begin position="48"/>
        <end position="69"/>
    </location>
</feature>
<evidence type="ECO:0000313" key="3">
    <source>
        <dbReference type="Proteomes" id="UP001597086"/>
    </source>
</evidence>
<comment type="caution">
    <text evidence="2">The sequence shown here is derived from an EMBL/GenBank/DDBJ whole genome shotgun (WGS) entry which is preliminary data.</text>
</comment>
<name>A0ABW3KVK3_9FLAO</name>
<evidence type="ECO:0008006" key="4">
    <source>
        <dbReference type="Google" id="ProtNLM"/>
    </source>
</evidence>
<protein>
    <recommendedName>
        <fullName evidence="4">RND transporter</fullName>
    </recommendedName>
</protein>
<dbReference type="EMBL" id="JBHTKM010000063">
    <property type="protein sequence ID" value="MFD1016613.1"/>
    <property type="molecule type" value="Genomic_DNA"/>
</dbReference>
<dbReference type="RefSeq" id="WP_386117567.1">
    <property type="nucleotide sequence ID" value="NZ_JBHTKM010000063.1"/>
</dbReference>
<dbReference type="Proteomes" id="UP001597086">
    <property type="component" value="Unassembled WGS sequence"/>
</dbReference>